<comment type="caution">
    <text evidence="3">The sequence shown here is derived from an EMBL/GenBank/DDBJ whole genome shotgun (WGS) entry which is preliminary data.</text>
</comment>
<dbReference type="InterPro" id="IPR025542">
    <property type="entry name" value="YacH"/>
</dbReference>
<dbReference type="STRING" id="152268.A6K24_21380"/>
<dbReference type="Gene3D" id="4.10.860.10">
    <property type="entry name" value="UVR domain"/>
    <property type="match status" value="1"/>
</dbReference>
<evidence type="ECO:0000259" key="2">
    <source>
        <dbReference type="PROSITE" id="PS50151"/>
    </source>
</evidence>
<dbReference type="RefSeq" id="WP_066330455.1">
    <property type="nucleotide sequence ID" value="NZ_LWSG01000011.1"/>
</dbReference>
<name>A0A179SZE8_9BACI</name>
<dbReference type="OrthoDB" id="9788704at2"/>
<organism evidence="3 4">
    <name type="scientific">Metabacillus litoralis</name>
    <dbReference type="NCBI Taxonomy" id="152268"/>
    <lineage>
        <taxon>Bacteria</taxon>
        <taxon>Bacillati</taxon>
        <taxon>Bacillota</taxon>
        <taxon>Bacilli</taxon>
        <taxon>Bacillales</taxon>
        <taxon>Bacillaceae</taxon>
        <taxon>Metabacillus</taxon>
    </lineage>
</organism>
<dbReference type="PANTHER" id="PTHR38430">
    <property type="entry name" value="PROTEIN-ARGININE KINASE ACTIVATOR PROTEIN"/>
    <property type="match status" value="1"/>
</dbReference>
<dbReference type="SUPFAM" id="SSF46600">
    <property type="entry name" value="C-terminal UvrC-binding domain of UvrB"/>
    <property type="match status" value="1"/>
</dbReference>
<accession>A0A179SZE8</accession>
<dbReference type="AlphaFoldDB" id="A0A179SZE8"/>
<dbReference type="InterPro" id="IPR036876">
    <property type="entry name" value="UVR_dom_sf"/>
</dbReference>
<dbReference type="PIRSF" id="PIRSF015034">
    <property type="entry name" value="YacH"/>
    <property type="match status" value="1"/>
</dbReference>
<dbReference type="Proteomes" id="UP000078534">
    <property type="component" value="Unassembled WGS sequence"/>
</dbReference>
<gene>
    <name evidence="3" type="ORF">A6K24_21380</name>
</gene>
<dbReference type="GO" id="GO:0005507">
    <property type="term" value="F:copper ion binding"/>
    <property type="evidence" value="ECO:0007669"/>
    <property type="project" value="TreeGrafter"/>
</dbReference>
<dbReference type="EMBL" id="LWSG01000011">
    <property type="protein sequence ID" value="OAS87015.1"/>
    <property type="molecule type" value="Genomic_DNA"/>
</dbReference>
<reference evidence="4" key="1">
    <citation type="submission" date="2016-04" db="EMBL/GenBank/DDBJ databases">
        <authorList>
            <person name="Lyu Z."/>
            <person name="Lyu W."/>
        </authorList>
    </citation>
    <scope>NUCLEOTIDE SEQUENCE [LARGE SCALE GENOMIC DNA]</scope>
    <source>
        <strain evidence="4">C44</strain>
    </source>
</reference>
<dbReference type="GO" id="GO:1990169">
    <property type="term" value="P:stress response to copper ion"/>
    <property type="evidence" value="ECO:0007669"/>
    <property type="project" value="TreeGrafter"/>
</dbReference>
<evidence type="ECO:0000313" key="3">
    <source>
        <dbReference type="EMBL" id="OAS87015.1"/>
    </source>
</evidence>
<protein>
    <recommendedName>
        <fullName evidence="2">UVR domain-containing protein</fullName>
    </recommendedName>
</protein>
<dbReference type="GO" id="GO:0046870">
    <property type="term" value="F:cadmium ion binding"/>
    <property type="evidence" value="ECO:0007669"/>
    <property type="project" value="TreeGrafter"/>
</dbReference>
<sequence>MICQECNERPATFHFTKVINGEKTEVHICEHCAHENSELFMFNVNTGFSLNNLLTGLLNMESDIANTEEQNVFKASDVPQCDRCKMTLHQFKKVGRFGCSNCYPTFKNHITPILKRVHGGNTVHSGKIPERIGGDIHIRKQIDELKTKIHEFIVQEEFEQAAKVRDQIRSLEKRISSFHEEGS</sequence>
<dbReference type="GO" id="GO:1990170">
    <property type="term" value="P:stress response to cadmium ion"/>
    <property type="evidence" value="ECO:0007669"/>
    <property type="project" value="TreeGrafter"/>
</dbReference>
<dbReference type="PANTHER" id="PTHR38430:SF1">
    <property type="entry name" value="PROTEIN-ARGININE KINASE ACTIVATOR PROTEIN"/>
    <property type="match status" value="1"/>
</dbReference>
<dbReference type="GO" id="GO:0008270">
    <property type="term" value="F:zinc ion binding"/>
    <property type="evidence" value="ECO:0007669"/>
    <property type="project" value="TreeGrafter"/>
</dbReference>
<dbReference type="Pfam" id="PF02151">
    <property type="entry name" value="UVR"/>
    <property type="match status" value="1"/>
</dbReference>
<feature type="domain" description="UVR" evidence="2">
    <location>
        <begin position="139"/>
        <end position="174"/>
    </location>
</feature>
<keyword evidence="1" id="KW-0175">Coiled coil</keyword>
<keyword evidence="4" id="KW-1185">Reference proteome</keyword>
<evidence type="ECO:0000256" key="1">
    <source>
        <dbReference type="SAM" id="Coils"/>
    </source>
</evidence>
<proteinExistence type="predicted"/>
<feature type="coiled-coil region" evidence="1">
    <location>
        <begin position="154"/>
        <end position="181"/>
    </location>
</feature>
<evidence type="ECO:0000313" key="4">
    <source>
        <dbReference type="Proteomes" id="UP000078534"/>
    </source>
</evidence>
<dbReference type="GO" id="GO:0050897">
    <property type="term" value="F:cobalt ion binding"/>
    <property type="evidence" value="ECO:0007669"/>
    <property type="project" value="TreeGrafter"/>
</dbReference>
<dbReference type="PROSITE" id="PS50151">
    <property type="entry name" value="UVR"/>
    <property type="match status" value="1"/>
</dbReference>
<dbReference type="InterPro" id="IPR001943">
    <property type="entry name" value="UVR_dom"/>
</dbReference>